<evidence type="ECO:0000313" key="9">
    <source>
        <dbReference type="Proteomes" id="UP000002139"/>
    </source>
</evidence>
<dbReference type="BioCyc" id="SCEL448385:SCE_RS41345-MONOMER"/>
<feature type="domain" description="Type II methyltransferase M.TaqI-like" evidence="7">
    <location>
        <begin position="528"/>
        <end position="796"/>
    </location>
</feature>
<dbReference type="GO" id="GO:0006304">
    <property type="term" value="P:DNA modification"/>
    <property type="evidence" value="ECO:0007669"/>
    <property type="project" value="InterPro"/>
</dbReference>
<feature type="region of interest" description="Disordered" evidence="6">
    <location>
        <begin position="141"/>
        <end position="164"/>
    </location>
</feature>
<dbReference type="Gene3D" id="3.40.50.150">
    <property type="entry name" value="Vaccinia Virus protein VP39"/>
    <property type="match status" value="2"/>
</dbReference>
<keyword evidence="2" id="KW-0489">Methyltransferase</keyword>
<evidence type="ECO:0000256" key="5">
    <source>
        <dbReference type="ARBA" id="ARBA00047942"/>
    </source>
</evidence>
<feature type="region of interest" description="Disordered" evidence="6">
    <location>
        <begin position="602"/>
        <end position="652"/>
    </location>
</feature>
<evidence type="ECO:0000313" key="8">
    <source>
        <dbReference type="EMBL" id="CAN98244.1"/>
    </source>
</evidence>
<dbReference type="PANTHER" id="PTHR33841:SF1">
    <property type="entry name" value="DNA METHYLTRANSFERASE A"/>
    <property type="match status" value="1"/>
</dbReference>
<keyword evidence="3" id="KW-0808">Transferase</keyword>
<feature type="region of interest" description="Disordered" evidence="6">
    <location>
        <begin position="38"/>
        <end position="78"/>
    </location>
</feature>
<evidence type="ECO:0000256" key="6">
    <source>
        <dbReference type="SAM" id="MobiDB-lite"/>
    </source>
</evidence>
<dbReference type="InterPro" id="IPR011639">
    <property type="entry name" value="MethylTrfase_TaqI-like_dom"/>
</dbReference>
<dbReference type="eggNOG" id="COG1002">
    <property type="taxonomic scope" value="Bacteria"/>
</dbReference>
<dbReference type="PROSITE" id="PS00092">
    <property type="entry name" value="N6_MTASE"/>
    <property type="match status" value="1"/>
</dbReference>
<protein>
    <recommendedName>
        <fullName evidence="1">site-specific DNA-methyltransferase (adenine-specific)</fullName>
        <ecNumber evidence="1">2.1.1.72</ecNumber>
    </recommendedName>
</protein>
<dbReference type="EMBL" id="AM746676">
    <property type="protein sequence ID" value="CAN98244.1"/>
    <property type="molecule type" value="Genomic_DNA"/>
</dbReference>
<name>A9FHS1_SORC5</name>
<keyword evidence="9" id="KW-1185">Reference proteome</keyword>
<feature type="compositionally biased region" description="Low complexity" evidence="6">
    <location>
        <begin position="620"/>
        <end position="636"/>
    </location>
</feature>
<comment type="catalytic activity">
    <reaction evidence="5">
        <text>a 2'-deoxyadenosine in DNA + S-adenosyl-L-methionine = an N(6)-methyl-2'-deoxyadenosine in DNA + S-adenosyl-L-homocysteine + H(+)</text>
        <dbReference type="Rhea" id="RHEA:15197"/>
        <dbReference type="Rhea" id="RHEA-COMP:12418"/>
        <dbReference type="Rhea" id="RHEA-COMP:12419"/>
        <dbReference type="ChEBI" id="CHEBI:15378"/>
        <dbReference type="ChEBI" id="CHEBI:57856"/>
        <dbReference type="ChEBI" id="CHEBI:59789"/>
        <dbReference type="ChEBI" id="CHEBI:90615"/>
        <dbReference type="ChEBI" id="CHEBI:90616"/>
        <dbReference type="EC" id="2.1.1.72"/>
    </reaction>
</comment>
<feature type="compositionally biased region" description="Low complexity" evidence="6">
    <location>
        <begin position="142"/>
        <end position="155"/>
    </location>
</feature>
<feature type="compositionally biased region" description="Pro residues" evidence="6">
    <location>
        <begin position="605"/>
        <end position="617"/>
    </location>
</feature>
<organism evidence="8 9">
    <name type="scientific">Sorangium cellulosum (strain So ce56)</name>
    <name type="common">Polyangium cellulosum (strain So ce56)</name>
    <dbReference type="NCBI Taxonomy" id="448385"/>
    <lineage>
        <taxon>Bacteria</taxon>
        <taxon>Pseudomonadati</taxon>
        <taxon>Myxococcota</taxon>
        <taxon>Polyangia</taxon>
        <taxon>Polyangiales</taxon>
        <taxon>Polyangiaceae</taxon>
        <taxon>Sorangium</taxon>
    </lineage>
</organism>
<dbReference type="InterPro" id="IPR050953">
    <property type="entry name" value="N4_N6_ade-DNA_methylase"/>
</dbReference>
<dbReference type="eggNOG" id="COG0827">
    <property type="taxonomic scope" value="Bacteria"/>
</dbReference>
<dbReference type="Proteomes" id="UP000002139">
    <property type="component" value="Chromosome"/>
</dbReference>
<dbReference type="PRINTS" id="PR00507">
    <property type="entry name" value="N12N6MTFRASE"/>
</dbReference>
<dbReference type="STRING" id="448385.sce8073"/>
<keyword evidence="4" id="KW-0949">S-adenosyl-L-methionine</keyword>
<accession>A9FHS1</accession>
<evidence type="ECO:0000259" key="7">
    <source>
        <dbReference type="Pfam" id="PF07669"/>
    </source>
</evidence>
<evidence type="ECO:0000256" key="4">
    <source>
        <dbReference type="ARBA" id="ARBA00022691"/>
    </source>
</evidence>
<dbReference type="EC" id="2.1.1.72" evidence="1"/>
<dbReference type="REBASE" id="16769">
    <property type="entry name" value="SceSoORF8073P"/>
</dbReference>
<dbReference type="AlphaFoldDB" id="A9FHS1"/>
<dbReference type="KEGG" id="scl:sce8073"/>
<dbReference type="HOGENOM" id="CLU_305212_0_0_7"/>
<dbReference type="SUPFAM" id="SSF53335">
    <property type="entry name" value="S-adenosyl-L-methionine-dependent methyltransferases"/>
    <property type="match status" value="1"/>
</dbReference>
<dbReference type="GO" id="GO:0032259">
    <property type="term" value="P:methylation"/>
    <property type="evidence" value="ECO:0007669"/>
    <property type="project" value="UniProtKB-KW"/>
</dbReference>
<dbReference type="GO" id="GO:0003676">
    <property type="term" value="F:nucleic acid binding"/>
    <property type="evidence" value="ECO:0007669"/>
    <property type="project" value="InterPro"/>
</dbReference>
<dbReference type="GO" id="GO:0009007">
    <property type="term" value="F:site-specific DNA-methyltransferase (adenine-specific) activity"/>
    <property type="evidence" value="ECO:0007669"/>
    <property type="project" value="UniProtKB-EC"/>
</dbReference>
<evidence type="ECO:0000256" key="2">
    <source>
        <dbReference type="ARBA" id="ARBA00022603"/>
    </source>
</evidence>
<evidence type="ECO:0000256" key="1">
    <source>
        <dbReference type="ARBA" id="ARBA00011900"/>
    </source>
</evidence>
<dbReference type="PANTHER" id="PTHR33841">
    <property type="entry name" value="DNA METHYLTRANSFERASE YEEA-RELATED"/>
    <property type="match status" value="1"/>
</dbReference>
<dbReference type="InterPro" id="IPR002052">
    <property type="entry name" value="DNA_methylase_N6_adenine_CS"/>
</dbReference>
<sequence length="1089" mass="116505">MSECVSFEQLRIHSRACGTNRTSMGPRGRDAFTRISVNRAGGGPPGEEGLLSTAPRGARSDTGKRRDRRKGSGHGGLLSAFFPARRSARRRARPRVGAGRARHRARALACTRSHPQCCCGTCVPSECPQLSAALGRDRERGGAFAPRGAAKRAGAPLDGSAPSADGVARQLRDQAQGALGEVLRGFQAADPQGGDVARAGSVEGRRRLRAGLVSALMRLIFLLYAEARGLLAGVEGGGAPLARLFEDLQEERRRHGGDLERRHGAWARIAALFCALRDRGPGGARGGLCDPDAHPFLEGRPWLSDGALHRLLSALLVHDGVPLRYGELEVEHLGTLYEGLLAFDLEVAEGESMALLPSHVVVDLEALLALPGRDRLARLEEVADLKLGARPAARVAAAGSVDELSQALARRASPRQPDRIARGALYLQPGQLRRRAGSYYTPREITSHVVERTLSPLLGRDGRPAAPADVLALAVCDPAMGSGAFLVEACRQLAARLVDAWQSAGAAPPLAPGEPPLPRAMALVAERCLHGVDLDPLAVDLARLSLWLVVQDARFPLSFLDGKLRCGDSLIGAERAEIGGFPSAARLPGGPGERQTRRALLRQAPAPPRPEGAPPEGAPREGAPPEGAPREGAPPESADGAPRDGPEGAEGADQAALDAWMALWFWPPAGELAALAPAPATFARYMAAAREPADPRAALSRRIAEERRFLHWELAFPGVFDRPEPGFDAVIGNPPWVAYVGRAAQPIAPEVFRLHLRRNPAFHGYRSLHGLFVHRAASLLRPGGRLGLVIPTSVSDLDGYGPTRRAHDALCAVDSDLPSFGSDAFDGVFQPCMGLLSTRLALAAPRAAEAASWPLARSDLDVVSRRLLERLGALPPLPAALFGERGFQTTAEDAERIRRADAPEPPYTCPIREGTDVGELIARAPRHHVDRAGVKGRFRKDEDWKAVRLLIRQTARYPIAALSDGLPFRNSILAGFSDATWSEFALLCYLNSSPVRWWHYTRHRDAREGMPQVKIAHLRAIPAPPPAGAALIAALDALGRELGPANAGLPADARRHLDGMVADMLEMTEEERGCVARWAAATPLPRPDG</sequence>
<dbReference type="Pfam" id="PF07669">
    <property type="entry name" value="Eco57I"/>
    <property type="match status" value="1"/>
</dbReference>
<proteinExistence type="predicted"/>
<dbReference type="InterPro" id="IPR029063">
    <property type="entry name" value="SAM-dependent_MTases_sf"/>
</dbReference>
<reference evidence="8 9" key="1">
    <citation type="journal article" date="2007" name="Nat. Biotechnol.">
        <title>Complete genome sequence of the myxobacterium Sorangium cellulosum.</title>
        <authorList>
            <person name="Schneiker S."/>
            <person name="Perlova O."/>
            <person name="Kaiser O."/>
            <person name="Gerth K."/>
            <person name="Alici A."/>
            <person name="Altmeyer M.O."/>
            <person name="Bartels D."/>
            <person name="Bekel T."/>
            <person name="Beyer S."/>
            <person name="Bode E."/>
            <person name="Bode H.B."/>
            <person name="Bolten C.J."/>
            <person name="Choudhuri J.V."/>
            <person name="Doss S."/>
            <person name="Elnakady Y.A."/>
            <person name="Frank B."/>
            <person name="Gaigalat L."/>
            <person name="Goesmann A."/>
            <person name="Groeger C."/>
            <person name="Gross F."/>
            <person name="Jelsbak L."/>
            <person name="Jelsbak L."/>
            <person name="Kalinowski J."/>
            <person name="Kegler C."/>
            <person name="Knauber T."/>
            <person name="Konietzny S."/>
            <person name="Kopp M."/>
            <person name="Krause L."/>
            <person name="Krug D."/>
            <person name="Linke B."/>
            <person name="Mahmud T."/>
            <person name="Martinez-Arias R."/>
            <person name="McHardy A.C."/>
            <person name="Merai M."/>
            <person name="Meyer F."/>
            <person name="Mormann S."/>
            <person name="Munoz-Dorado J."/>
            <person name="Perez J."/>
            <person name="Pradella S."/>
            <person name="Rachid S."/>
            <person name="Raddatz G."/>
            <person name="Rosenau F."/>
            <person name="Rueckert C."/>
            <person name="Sasse F."/>
            <person name="Scharfe M."/>
            <person name="Schuster S.C."/>
            <person name="Suen G."/>
            <person name="Treuner-Lange A."/>
            <person name="Velicer G.J."/>
            <person name="Vorholter F.-J."/>
            <person name="Weissman K.J."/>
            <person name="Welch R.D."/>
            <person name="Wenzel S.C."/>
            <person name="Whitworth D.E."/>
            <person name="Wilhelm S."/>
            <person name="Wittmann C."/>
            <person name="Bloecker H."/>
            <person name="Puehler A."/>
            <person name="Mueller R."/>
        </authorList>
    </citation>
    <scope>NUCLEOTIDE SEQUENCE [LARGE SCALE GENOMIC DNA]</scope>
    <source>
        <strain evidence="9">So ce56</strain>
    </source>
</reference>
<gene>
    <name evidence="8" type="ordered locus">sce8073</name>
</gene>
<evidence type="ECO:0000256" key="3">
    <source>
        <dbReference type="ARBA" id="ARBA00022679"/>
    </source>
</evidence>